<name>A0ABY4GM10_9BACI</name>
<dbReference type="Pfam" id="PF02558">
    <property type="entry name" value="ApbA"/>
    <property type="match status" value="1"/>
</dbReference>
<proteinExistence type="inferred from homology"/>
<evidence type="ECO:0000259" key="6">
    <source>
        <dbReference type="Pfam" id="PF08546"/>
    </source>
</evidence>
<dbReference type="SUPFAM" id="SSF48179">
    <property type="entry name" value="6-phosphogluconate dehydrogenase C-terminal domain-like"/>
    <property type="match status" value="1"/>
</dbReference>
<comment type="catalytic activity">
    <reaction evidence="4">
        <text>(R)-pantoate + NADP(+) = 2-dehydropantoate + NADPH + H(+)</text>
        <dbReference type="Rhea" id="RHEA:16233"/>
        <dbReference type="ChEBI" id="CHEBI:11561"/>
        <dbReference type="ChEBI" id="CHEBI:15378"/>
        <dbReference type="ChEBI" id="CHEBI:15980"/>
        <dbReference type="ChEBI" id="CHEBI:57783"/>
        <dbReference type="ChEBI" id="CHEBI:58349"/>
        <dbReference type="EC" id="1.1.1.169"/>
    </reaction>
</comment>
<keyword evidence="8" id="KW-1185">Reference proteome</keyword>
<comment type="similarity">
    <text evidence="1 4">Belongs to the ketopantoate reductase family.</text>
</comment>
<dbReference type="SUPFAM" id="SSF51735">
    <property type="entry name" value="NAD(P)-binding Rossmann-fold domains"/>
    <property type="match status" value="1"/>
</dbReference>
<feature type="domain" description="Ketopantoate reductase C-terminal" evidence="6">
    <location>
        <begin position="179"/>
        <end position="301"/>
    </location>
</feature>
<dbReference type="RefSeq" id="WP_244743918.1">
    <property type="nucleotide sequence ID" value="NZ_CP095071.1"/>
</dbReference>
<gene>
    <name evidence="7" type="ORF">MUN87_21650</name>
</gene>
<dbReference type="NCBIfam" id="TIGR00745">
    <property type="entry name" value="apbA_panE"/>
    <property type="match status" value="1"/>
</dbReference>
<keyword evidence="4" id="KW-0566">Pantothenate biosynthesis</keyword>
<dbReference type="Proteomes" id="UP000831537">
    <property type="component" value="Chromosome"/>
</dbReference>
<dbReference type="InterPro" id="IPR051402">
    <property type="entry name" value="KPR-Related"/>
</dbReference>
<sequence>MNIAIIGAGALGSYFGVRWLRAGANVQFIVREKRAKQLHKHGLTLHSVKGDDQIQSPSAIIHAEEAVKPDVIVIAVKGYHLDAVLDTIKTLAGPDTFLLPILNGVAHYQTLADHFGEEKILGGLANIIATLDESGHVEHTSEIHEIRFGALHHGQEQICEQLEEISKKANMQAAYSEKMLTDIWYKYMFITAFSGITTASELEIGPLLKHQATKDVLNMLFQEMRQIAIAEKVDLTDRRIEKAWATIQQLPVKATSSMHQDYRKGLPLELEHLHGAAIAIAKKHQLDVPALHTIYGIIKAKS</sequence>
<feature type="domain" description="Ketopantoate reductase N-terminal" evidence="5">
    <location>
        <begin position="3"/>
        <end position="151"/>
    </location>
</feature>
<protein>
    <recommendedName>
        <fullName evidence="4">2-dehydropantoate 2-reductase</fullName>
        <ecNumber evidence="4">1.1.1.169</ecNumber>
    </recommendedName>
    <alternativeName>
        <fullName evidence="4">Ketopantoate reductase</fullName>
    </alternativeName>
</protein>
<evidence type="ECO:0000259" key="5">
    <source>
        <dbReference type="Pfam" id="PF02558"/>
    </source>
</evidence>
<evidence type="ECO:0000313" key="8">
    <source>
        <dbReference type="Proteomes" id="UP000831537"/>
    </source>
</evidence>
<evidence type="ECO:0000256" key="4">
    <source>
        <dbReference type="RuleBase" id="RU362068"/>
    </source>
</evidence>
<keyword evidence="3 4" id="KW-0560">Oxidoreductase</keyword>
<keyword evidence="2 4" id="KW-0521">NADP</keyword>
<evidence type="ECO:0000313" key="7">
    <source>
        <dbReference type="EMBL" id="UOQ85215.1"/>
    </source>
</evidence>
<accession>A0ABY4GM10</accession>
<dbReference type="Pfam" id="PF08546">
    <property type="entry name" value="ApbA_C"/>
    <property type="match status" value="1"/>
</dbReference>
<dbReference type="InterPro" id="IPR003710">
    <property type="entry name" value="ApbA"/>
</dbReference>
<dbReference type="EC" id="1.1.1.169" evidence="4"/>
<evidence type="ECO:0000256" key="2">
    <source>
        <dbReference type="ARBA" id="ARBA00022857"/>
    </source>
</evidence>
<dbReference type="InterPro" id="IPR013332">
    <property type="entry name" value="KPR_N"/>
</dbReference>
<evidence type="ECO:0000256" key="1">
    <source>
        <dbReference type="ARBA" id="ARBA00007870"/>
    </source>
</evidence>
<dbReference type="InterPro" id="IPR008927">
    <property type="entry name" value="6-PGluconate_DH-like_C_sf"/>
</dbReference>
<comment type="pathway">
    <text evidence="4">Cofactor biosynthesis; (R)-pantothenate biosynthesis; (R)-pantoate from 3-methyl-2-oxobutanoate: step 2/2.</text>
</comment>
<organism evidence="7 8">
    <name type="scientific">Gracilibacillus salinarum</name>
    <dbReference type="NCBI Taxonomy" id="2932255"/>
    <lineage>
        <taxon>Bacteria</taxon>
        <taxon>Bacillati</taxon>
        <taxon>Bacillota</taxon>
        <taxon>Bacilli</taxon>
        <taxon>Bacillales</taxon>
        <taxon>Bacillaceae</taxon>
        <taxon>Gracilibacillus</taxon>
    </lineage>
</organism>
<dbReference type="InterPro" id="IPR013752">
    <property type="entry name" value="KPA_reductase"/>
</dbReference>
<dbReference type="EMBL" id="CP095071">
    <property type="protein sequence ID" value="UOQ85215.1"/>
    <property type="molecule type" value="Genomic_DNA"/>
</dbReference>
<dbReference type="InterPro" id="IPR013328">
    <property type="entry name" value="6PGD_dom2"/>
</dbReference>
<reference evidence="7 8" key="1">
    <citation type="submission" date="2022-04" db="EMBL/GenBank/DDBJ databases">
        <title>Gracilibacillus sp. isolated from saltern.</title>
        <authorList>
            <person name="Won M."/>
            <person name="Lee C.-M."/>
            <person name="Woen H.-Y."/>
            <person name="Kwon S.-W."/>
        </authorList>
    </citation>
    <scope>NUCLEOTIDE SEQUENCE [LARGE SCALE GENOMIC DNA]</scope>
    <source>
        <strain evidence="7 8">SSPM10-3</strain>
    </source>
</reference>
<evidence type="ECO:0000256" key="3">
    <source>
        <dbReference type="ARBA" id="ARBA00023002"/>
    </source>
</evidence>
<dbReference type="GO" id="GO:0008677">
    <property type="term" value="F:2-dehydropantoate 2-reductase activity"/>
    <property type="evidence" value="ECO:0007669"/>
    <property type="project" value="UniProtKB-EC"/>
</dbReference>
<dbReference type="Gene3D" id="1.10.1040.10">
    <property type="entry name" value="N-(1-d-carboxylethyl)-l-norvaline Dehydrogenase, domain 2"/>
    <property type="match status" value="1"/>
</dbReference>
<dbReference type="InterPro" id="IPR036291">
    <property type="entry name" value="NAD(P)-bd_dom_sf"/>
</dbReference>
<dbReference type="PANTHER" id="PTHR21708">
    <property type="entry name" value="PROBABLE 2-DEHYDROPANTOATE 2-REDUCTASE"/>
    <property type="match status" value="1"/>
</dbReference>
<comment type="function">
    <text evidence="4">Catalyzes the NADPH-dependent reduction of ketopantoate into pantoic acid.</text>
</comment>
<dbReference type="PANTHER" id="PTHR21708:SF26">
    <property type="entry name" value="2-DEHYDROPANTOATE 2-REDUCTASE"/>
    <property type="match status" value="1"/>
</dbReference>
<dbReference type="Gene3D" id="3.40.50.720">
    <property type="entry name" value="NAD(P)-binding Rossmann-like Domain"/>
    <property type="match status" value="1"/>
</dbReference>